<sequence length="493" mass="55607">MWFHLFPLLGGALPLPELDVVQRLPGWEGQLLSKTYSGYVPVGEVDGRKMYEHYLFFESEGDPKKDPLIMWTNGGPGASSLIGSFTELGPYYLSHLSTETDSYRRTGVPTLFKSSYRWTKLGGLIIRNLPPPVGFSYCEPAGPSGDGHSCGSWNDTQTARHSLIFMENWMQKFPQYSSHDLYLAGESYAGVYVPMLARLMLSSPLRQQLKGIAVGDGCTCGSVNGAQCLETAGPFFSVEFFHGHGQFSDKTYREIQSSCGDELIHGVKSNACRSALDKMDRERGYSFDYNLYEECYDIDLYETSQPWHQINNRRTWHMDGTPCGGIRALREWVNQSVVKEALHVAKDAFFFSGDNGVGFTYNLTEPSLLPWYREIIEKKQLRVLIYNGDADPGLNSFYGENWTSSLGFPSLQSWRPWTRDGKMKMGGYATRYVTDFDYVTIRGAGHMVPEYKPEAAFVMLQSFLLNQDYPQLRMPNSSRFGALAPIVLPPIVE</sequence>
<keyword evidence="2 4" id="KW-0121">Carboxypeptidase</keyword>
<proteinExistence type="inferred from homology"/>
<dbReference type="OrthoDB" id="443318at2759"/>
<keyword evidence="2" id="KW-0378">Hydrolase</keyword>
<dbReference type="GO" id="GO:0006508">
    <property type="term" value="P:proteolysis"/>
    <property type="evidence" value="ECO:0007669"/>
    <property type="project" value="UniProtKB-KW"/>
</dbReference>
<comment type="caution">
    <text evidence="3">The sequence shown here is derived from an EMBL/GenBank/DDBJ whole genome shotgun (WGS) entry which is preliminary data.</text>
</comment>
<dbReference type="EMBL" id="CAMXCT030006606">
    <property type="protein sequence ID" value="CAL4804165.1"/>
    <property type="molecule type" value="Genomic_DNA"/>
</dbReference>
<comment type="similarity">
    <text evidence="1 2">Belongs to the peptidase S10 family.</text>
</comment>
<dbReference type="InterPro" id="IPR018202">
    <property type="entry name" value="Ser_caboxypep_ser_AS"/>
</dbReference>
<evidence type="ECO:0000256" key="2">
    <source>
        <dbReference type="RuleBase" id="RU361156"/>
    </source>
</evidence>
<dbReference type="AlphaFoldDB" id="A0A9P1DVK0"/>
<dbReference type="Gene3D" id="3.40.50.1820">
    <property type="entry name" value="alpha/beta hydrolase"/>
    <property type="match status" value="1"/>
</dbReference>
<dbReference type="PANTHER" id="PTHR11802">
    <property type="entry name" value="SERINE PROTEASE FAMILY S10 SERINE CARBOXYPEPTIDASE"/>
    <property type="match status" value="1"/>
</dbReference>
<evidence type="ECO:0000313" key="4">
    <source>
        <dbReference type="EMBL" id="CAL4804165.1"/>
    </source>
</evidence>
<dbReference type="EC" id="3.4.16.-" evidence="2"/>
<dbReference type="Pfam" id="PF00450">
    <property type="entry name" value="Peptidase_S10"/>
    <property type="match status" value="1"/>
</dbReference>
<name>A0A9P1DVK0_9DINO</name>
<keyword evidence="5" id="KW-1185">Reference proteome</keyword>
<dbReference type="PROSITE" id="PS00131">
    <property type="entry name" value="CARBOXYPEPT_SER_SER"/>
    <property type="match status" value="1"/>
</dbReference>
<gene>
    <name evidence="3" type="ORF">C1SCF055_LOCUS41550</name>
</gene>
<protein>
    <recommendedName>
        <fullName evidence="2">Carboxypeptidase</fullName>
        <ecNumber evidence="2">3.4.16.-</ecNumber>
    </recommendedName>
</protein>
<dbReference type="EMBL" id="CAMXCT020006606">
    <property type="protein sequence ID" value="CAL1170228.1"/>
    <property type="molecule type" value="Genomic_DNA"/>
</dbReference>
<keyword evidence="2" id="KW-0645">Protease</keyword>
<dbReference type="SUPFAM" id="SSF53474">
    <property type="entry name" value="alpha/beta-Hydrolases"/>
    <property type="match status" value="1"/>
</dbReference>
<dbReference type="InterPro" id="IPR001563">
    <property type="entry name" value="Peptidase_S10"/>
</dbReference>
<accession>A0A9P1DVK0</accession>
<evidence type="ECO:0000313" key="5">
    <source>
        <dbReference type="Proteomes" id="UP001152797"/>
    </source>
</evidence>
<organism evidence="3">
    <name type="scientific">Cladocopium goreaui</name>
    <dbReference type="NCBI Taxonomy" id="2562237"/>
    <lineage>
        <taxon>Eukaryota</taxon>
        <taxon>Sar</taxon>
        <taxon>Alveolata</taxon>
        <taxon>Dinophyceae</taxon>
        <taxon>Suessiales</taxon>
        <taxon>Symbiodiniaceae</taxon>
        <taxon>Cladocopium</taxon>
    </lineage>
</organism>
<dbReference type="PRINTS" id="PR00724">
    <property type="entry name" value="CRBOXYPTASEC"/>
</dbReference>
<dbReference type="PROSITE" id="PS00560">
    <property type="entry name" value="CARBOXYPEPT_SER_HIS"/>
    <property type="match status" value="1"/>
</dbReference>
<dbReference type="GO" id="GO:0004185">
    <property type="term" value="F:serine-type carboxypeptidase activity"/>
    <property type="evidence" value="ECO:0007669"/>
    <property type="project" value="UniProtKB-UniRule"/>
</dbReference>
<dbReference type="Proteomes" id="UP001152797">
    <property type="component" value="Unassembled WGS sequence"/>
</dbReference>
<dbReference type="EMBL" id="CAMXCT010006606">
    <property type="protein sequence ID" value="CAI4016853.1"/>
    <property type="molecule type" value="Genomic_DNA"/>
</dbReference>
<evidence type="ECO:0000256" key="1">
    <source>
        <dbReference type="ARBA" id="ARBA00009431"/>
    </source>
</evidence>
<reference evidence="3" key="1">
    <citation type="submission" date="2022-10" db="EMBL/GenBank/DDBJ databases">
        <authorList>
            <person name="Chen Y."/>
            <person name="Dougan E. K."/>
            <person name="Chan C."/>
            <person name="Rhodes N."/>
            <person name="Thang M."/>
        </authorList>
    </citation>
    <scope>NUCLEOTIDE SEQUENCE</scope>
</reference>
<dbReference type="PANTHER" id="PTHR11802:SF201">
    <property type="entry name" value="CARBOXYPEPTIDASE"/>
    <property type="match status" value="1"/>
</dbReference>
<evidence type="ECO:0000313" key="3">
    <source>
        <dbReference type="EMBL" id="CAI4016853.1"/>
    </source>
</evidence>
<reference evidence="4 5" key="2">
    <citation type="submission" date="2024-05" db="EMBL/GenBank/DDBJ databases">
        <authorList>
            <person name="Chen Y."/>
            <person name="Shah S."/>
            <person name="Dougan E. K."/>
            <person name="Thang M."/>
            <person name="Chan C."/>
        </authorList>
    </citation>
    <scope>NUCLEOTIDE SEQUENCE [LARGE SCALE GENOMIC DNA]</scope>
</reference>
<dbReference type="InterPro" id="IPR029058">
    <property type="entry name" value="AB_hydrolase_fold"/>
</dbReference>
<dbReference type="InterPro" id="IPR033124">
    <property type="entry name" value="Ser_caboxypep_his_AS"/>
</dbReference>